<evidence type="ECO:0000259" key="9">
    <source>
        <dbReference type="PROSITE" id="PS50850"/>
    </source>
</evidence>
<evidence type="ECO:0000256" key="8">
    <source>
        <dbReference type="SAM" id="Phobius"/>
    </source>
</evidence>
<comment type="similarity">
    <text evidence="3">Belongs to the major facilitator superfamily. FHS transporter (TC 2.A.1.7) family.</text>
</comment>
<dbReference type="Gene3D" id="1.20.1250.20">
    <property type="entry name" value="MFS general substrate transporter like domains"/>
    <property type="match status" value="2"/>
</dbReference>
<sequence>MHRRSSLIPMLIIGTLFFIFGFVTWLNGSLIPFLKEICELNEFEALFVTFAFYIAYTVMALPMAFVLEKTGYKKGMALGLLVMAVGALLFIPAAQSAEFIIFLIALFTLGTGLTILQTASNPYIVLVGPIESAAMRISIMGLINKSAGVLAPLVFTALILSNIQPDPSLLAQELIKPYTIMAVILIALALFVYFSSLPEIEFEEDPYDNENIFGFPRVVLGAVALFFYVGIEVIAGDTIGLYAQSIGVQNATALTSYTMFFMVLGYIIGVVAIPKLLTQERALVISALTGILFLFGVAFSSTIDTSFSAMLWGWSGVMLVPNSILFVALLGLANALVWPTIWPLALEDLGKHTAKGSALLIMSIAGGALLPLAFGKIAQITANMQEAYLFGILCYAVILLYALKWH</sequence>
<name>A0A7C3C2A6_9BACT</name>
<dbReference type="GO" id="GO:0055056">
    <property type="term" value="F:D-glucose transmembrane transporter activity"/>
    <property type="evidence" value="ECO:0007669"/>
    <property type="project" value="InterPro"/>
</dbReference>
<dbReference type="NCBIfam" id="TIGR01272">
    <property type="entry name" value="gluP"/>
    <property type="match status" value="1"/>
</dbReference>
<dbReference type="InterPro" id="IPR011701">
    <property type="entry name" value="MFS"/>
</dbReference>
<evidence type="ECO:0000256" key="4">
    <source>
        <dbReference type="ARBA" id="ARBA00022475"/>
    </source>
</evidence>
<reference evidence="10" key="1">
    <citation type="journal article" date="2020" name="mSystems">
        <title>Genome- and Community-Level Interaction Insights into Carbon Utilization and Element Cycling Functions of Hydrothermarchaeota in Hydrothermal Sediment.</title>
        <authorList>
            <person name="Zhou Z."/>
            <person name="Liu Y."/>
            <person name="Xu W."/>
            <person name="Pan J."/>
            <person name="Luo Z.H."/>
            <person name="Li M."/>
        </authorList>
    </citation>
    <scope>NUCLEOTIDE SEQUENCE [LARGE SCALE GENOMIC DNA]</scope>
    <source>
        <strain evidence="10">HyVt-507</strain>
    </source>
</reference>
<feature type="domain" description="Major facilitator superfamily (MFS) profile" evidence="9">
    <location>
        <begin position="9"/>
        <end position="406"/>
    </location>
</feature>
<comment type="function">
    <text evidence="1">Intake of glucose and galactose.</text>
</comment>
<feature type="transmembrane region" description="Helical" evidence="8">
    <location>
        <begin position="99"/>
        <end position="116"/>
    </location>
</feature>
<comment type="subcellular location">
    <subcellularLocation>
        <location evidence="2">Cell inner membrane</location>
        <topology evidence="2">Multi-pass membrane protein</topology>
    </subcellularLocation>
</comment>
<feature type="transmembrane region" description="Helical" evidence="8">
    <location>
        <begin position="218"/>
        <end position="242"/>
    </location>
</feature>
<dbReference type="PANTHER" id="PTHR43702:SF12">
    <property type="entry name" value="N-ACETYL GLUCOSAMINE TRANSPORTER NAGP"/>
    <property type="match status" value="1"/>
</dbReference>
<keyword evidence="7 8" id="KW-0472">Membrane</keyword>
<dbReference type="SUPFAM" id="SSF103473">
    <property type="entry name" value="MFS general substrate transporter"/>
    <property type="match status" value="1"/>
</dbReference>
<dbReference type="PROSITE" id="PS50850">
    <property type="entry name" value="MFS"/>
    <property type="match status" value="1"/>
</dbReference>
<dbReference type="AlphaFoldDB" id="A0A7C3C2A6"/>
<evidence type="ECO:0000313" key="10">
    <source>
        <dbReference type="EMBL" id="HFB53484.1"/>
    </source>
</evidence>
<dbReference type="InterPro" id="IPR036259">
    <property type="entry name" value="MFS_trans_sf"/>
</dbReference>
<evidence type="ECO:0000256" key="6">
    <source>
        <dbReference type="ARBA" id="ARBA00022989"/>
    </source>
</evidence>
<dbReference type="GO" id="GO:1904659">
    <property type="term" value="P:D-glucose transmembrane transport"/>
    <property type="evidence" value="ECO:0007669"/>
    <property type="project" value="InterPro"/>
</dbReference>
<feature type="transmembrane region" description="Helical" evidence="8">
    <location>
        <begin position="180"/>
        <end position="197"/>
    </location>
</feature>
<evidence type="ECO:0000256" key="2">
    <source>
        <dbReference type="ARBA" id="ARBA00004429"/>
    </source>
</evidence>
<evidence type="ECO:0000256" key="3">
    <source>
        <dbReference type="ARBA" id="ARBA00009120"/>
    </source>
</evidence>
<dbReference type="Proteomes" id="UP000886390">
    <property type="component" value="Unassembled WGS sequence"/>
</dbReference>
<dbReference type="InterPro" id="IPR050375">
    <property type="entry name" value="MFS_TsgA-like"/>
</dbReference>
<dbReference type="InterPro" id="IPR020846">
    <property type="entry name" value="MFS_dom"/>
</dbReference>
<feature type="transmembrane region" description="Helical" evidence="8">
    <location>
        <begin position="323"/>
        <end position="346"/>
    </location>
</feature>
<dbReference type="PANTHER" id="PTHR43702">
    <property type="entry name" value="L-FUCOSE-PROTON SYMPORTER"/>
    <property type="match status" value="1"/>
</dbReference>
<feature type="transmembrane region" description="Helical" evidence="8">
    <location>
        <begin position="76"/>
        <end position="93"/>
    </location>
</feature>
<feature type="transmembrane region" description="Helical" evidence="8">
    <location>
        <begin position="282"/>
        <end position="303"/>
    </location>
</feature>
<keyword evidence="6 8" id="KW-1133">Transmembrane helix</keyword>
<evidence type="ECO:0000256" key="7">
    <source>
        <dbReference type="ARBA" id="ARBA00023136"/>
    </source>
</evidence>
<gene>
    <name evidence="10" type="primary">gluP</name>
    <name evidence="10" type="ORF">ENJ67_02015</name>
</gene>
<feature type="transmembrane region" description="Helical" evidence="8">
    <location>
        <begin position="254"/>
        <end position="273"/>
    </location>
</feature>
<evidence type="ECO:0000256" key="1">
    <source>
        <dbReference type="ARBA" id="ARBA00003321"/>
    </source>
</evidence>
<feature type="transmembrane region" description="Helical" evidence="8">
    <location>
        <begin position="387"/>
        <end position="403"/>
    </location>
</feature>
<dbReference type="GO" id="GO:0005354">
    <property type="term" value="F:galactose transmembrane transporter activity"/>
    <property type="evidence" value="ECO:0007669"/>
    <property type="project" value="InterPro"/>
</dbReference>
<feature type="non-terminal residue" evidence="10">
    <location>
        <position position="406"/>
    </location>
</feature>
<keyword evidence="5 8" id="KW-0812">Transmembrane</keyword>
<proteinExistence type="inferred from homology"/>
<keyword evidence="4" id="KW-1003">Cell membrane</keyword>
<feature type="transmembrane region" description="Helical" evidence="8">
    <location>
        <begin position="7"/>
        <end position="26"/>
    </location>
</feature>
<dbReference type="CDD" id="cd17394">
    <property type="entry name" value="MFS_FucP_like"/>
    <property type="match status" value="1"/>
</dbReference>
<feature type="transmembrane region" description="Helical" evidence="8">
    <location>
        <begin position="46"/>
        <end position="67"/>
    </location>
</feature>
<protein>
    <submittedName>
        <fullName evidence="10">Glucose/galactose MFS transporter</fullName>
    </submittedName>
</protein>
<feature type="transmembrane region" description="Helical" evidence="8">
    <location>
        <begin position="358"/>
        <end position="375"/>
    </location>
</feature>
<organism evidence="10">
    <name type="scientific">Sulfurimonas autotrophica</name>
    <dbReference type="NCBI Taxonomy" id="202747"/>
    <lineage>
        <taxon>Bacteria</taxon>
        <taxon>Pseudomonadati</taxon>
        <taxon>Campylobacterota</taxon>
        <taxon>Epsilonproteobacteria</taxon>
        <taxon>Campylobacterales</taxon>
        <taxon>Sulfurimonadaceae</taxon>
        <taxon>Sulfurimonas</taxon>
    </lineage>
</organism>
<evidence type="ECO:0000256" key="5">
    <source>
        <dbReference type="ARBA" id="ARBA00022692"/>
    </source>
</evidence>
<comment type="caution">
    <text evidence="10">The sequence shown here is derived from an EMBL/GenBank/DDBJ whole genome shotgun (WGS) entry which is preliminary data.</text>
</comment>
<accession>A0A7C3C2A6</accession>
<dbReference type="GO" id="GO:0005886">
    <property type="term" value="C:plasma membrane"/>
    <property type="evidence" value="ECO:0007669"/>
    <property type="project" value="UniProtKB-SubCell"/>
</dbReference>
<dbReference type="EMBL" id="DRNH01000104">
    <property type="protein sequence ID" value="HFB53484.1"/>
    <property type="molecule type" value="Genomic_DNA"/>
</dbReference>
<dbReference type="InterPro" id="IPR005964">
    <property type="entry name" value="Glc/Gal_transptr_bac"/>
</dbReference>
<dbReference type="Pfam" id="PF07690">
    <property type="entry name" value="MFS_1"/>
    <property type="match status" value="1"/>
</dbReference>
<feature type="transmembrane region" description="Helical" evidence="8">
    <location>
        <begin position="137"/>
        <end position="160"/>
    </location>
</feature>